<gene>
    <name evidence="1" type="ORF">BJ138DRAFT_867737</name>
</gene>
<comment type="caution">
    <text evidence="1">The sequence shown here is derived from an EMBL/GenBank/DDBJ whole genome shotgun (WGS) entry which is preliminary data.</text>
</comment>
<keyword evidence="2" id="KW-1185">Reference proteome</keyword>
<organism evidence="1 2">
    <name type="scientific">Hygrophoropsis aurantiaca</name>
    <dbReference type="NCBI Taxonomy" id="72124"/>
    <lineage>
        <taxon>Eukaryota</taxon>
        <taxon>Fungi</taxon>
        <taxon>Dikarya</taxon>
        <taxon>Basidiomycota</taxon>
        <taxon>Agaricomycotina</taxon>
        <taxon>Agaricomycetes</taxon>
        <taxon>Agaricomycetidae</taxon>
        <taxon>Boletales</taxon>
        <taxon>Coniophorineae</taxon>
        <taxon>Hygrophoropsidaceae</taxon>
        <taxon>Hygrophoropsis</taxon>
    </lineage>
</organism>
<accession>A0ACB7ZWP2</accession>
<sequence>MGKMGVDSSSQSSMDSPSERGWRFWLIFISIASSLFLAALELSSVATALPRIIDDLHGSQFVWVGSAYALAATAFVPLSGALAQAFGRRSVMLLALFLFAAGSAVCGAATSLNMLIAG</sequence>
<reference evidence="1" key="1">
    <citation type="journal article" date="2021" name="New Phytol.">
        <title>Evolutionary innovations through gain and loss of genes in the ectomycorrhizal Boletales.</title>
        <authorList>
            <person name="Wu G."/>
            <person name="Miyauchi S."/>
            <person name="Morin E."/>
            <person name="Kuo A."/>
            <person name="Drula E."/>
            <person name="Varga T."/>
            <person name="Kohler A."/>
            <person name="Feng B."/>
            <person name="Cao Y."/>
            <person name="Lipzen A."/>
            <person name="Daum C."/>
            <person name="Hundley H."/>
            <person name="Pangilinan J."/>
            <person name="Johnson J."/>
            <person name="Barry K."/>
            <person name="LaButti K."/>
            <person name="Ng V."/>
            <person name="Ahrendt S."/>
            <person name="Min B."/>
            <person name="Choi I.G."/>
            <person name="Park H."/>
            <person name="Plett J.M."/>
            <person name="Magnuson J."/>
            <person name="Spatafora J.W."/>
            <person name="Nagy L.G."/>
            <person name="Henrissat B."/>
            <person name="Grigoriev I.V."/>
            <person name="Yang Z.L."/>
            <person name="Xu J."/>
            <person name="Martin F.M."/>
        </authorList>
    </citation>
    <scope>NUCLEOTIDE SEQUENCE</scope>
    <source>
        <strain evidence="1">ATCC 28755</strain>
    </source>
</reference>
<evidence type="ECO:0000313" key="2">
    <source>
        <dbReference type="Proteomes" id="UP000790377"/>
    </source>
</evidence>
<evidence type="ECO:0000313" key="1">
    <source>
        <dbReference type="EMBL" id="KAH7904768.1"/>
    </source>
</evidence>
<dbReference type="Proteomes" id="UP000790377">
    <property type="component" value="Unassembled WGS sequence"/>
</dbReference>
<proteinExistence type="predicted"/>
<feature type="non-terminal residue" evidence="1">
    <location>
        <position position="118"/>
    </location>
</feature>
<dbReference type="EMBL" id="MU268368">
    <property type="protein sequence ID" value="KAH7904768.1"/>
    <property type="molecule type" value="Genomic_DNA"/>
</dbReference>
<name>A0ACB7ZWP2_9AGAM</name>
<protein>
    <submittedName>
        <fullName evidence="1">Major facilitator superfamily domain-containing protein</fullName>
    </submittedName>
</protein>